<dbReference type="EMBL" id="JTJZ01000019">
    <property type="protein sequence ID" value="KHS52227.1"/>
    <property type="molecule type" value="Genomic_DNA"/>
</dbReference>
<reference evidence="2" key="2">
    <citation type="submission" date="2016-03" db="EMBL/GenBank/DDBJ databases">
        <authorList>
            <person name="Zhu Y."/>
            <person name="Sun C."/>
        </authorList>
    </citation>
    <scope>NUCLEOTIDE SEQUENCE</scope>
    <source>
        <strain evidence="2">BS258</strain>
    </source>
</reference>
<dbReference type="EMBL" id="CP014869">
    <property type="protein sequence ID" value="AMT94968.1"/>
    <property type="molecule type" value="Genomic_DNA"/>
</dbReference>
<dbReference type="OrthoDB" id="7185309at2"/>
<reference evidence="3 4" key="1">
    <citation type="submission" date="2014-11" db="EMBL/GenBank/DDBJ databases">
        <title>Draft Genome Sequence of Brevibacterium linens AE038-8.</title>
        <authorList>
            <person name="Maizel D."/>
            <person name="Utturkar S.M."/>
            <person name="Brown S.D."/>
            <person name="Ferrero M."/>
            <person name="Rosen B.P."/>
        </authorList>
    </citation>
    <scope>NUCLEOTIDE SEQUENCE [LARGE SCALE GENOMIC DNA]</scope>
    <source>
        <strain evidence="3 4">AE038-8</strain>
    </source>
</reference>
<organism evidence="3 4">
    <name type="scientific">Brevibacterium linens</name>
    <dbReference type="NCBI Taxonomy" id="1703"/>
    <lineage>
        <taxon>Bacteria</taxon>
        <taxon>Bacillati</taxon>
        <taxon>Actinomycetota</taxon>
        <taxon>Actinomycetes</taxon>
        <taxon>Micrococcales</taxon>
        <taxon>Brevibacteriaceae</taxon>
        <taxon>Brevibacterium</taxon>
    </lineage>
</organism>
<evidence type="ECO:0000313" key="3">
    <source>
        <dbReference type="EMBL" id="KHS52227.1"/>
    </source>
</evidence>
<accession>A0A0B9A0D1</accession>
<gene>
    <name evidence="2" type="ORF">A2T55_15600</name>
    <name evidence="3" type="ORF">AE0388_1877</name>
</gene>
<feature type="region of interest" description="Disordered" evidence="1">
    <location>
        <begin position="78"/>
        <end position="103"/>
    </location>
</feature>
<accession>A0A144MF18</accession>
<proteinExistence type="predicted"/>
<dbReference type="RefSeq" id="WP_039209552.1">
    <property type="nucleotide sequence ID" value="NZ_CP014869.1"/>
</dbReference>
<keyword evidence="4" id="KW-1185">Reference proteome</keyword>
<dbReference type="PATRIC" id="fig|1703.6.peg.1764"/>
<evidence type="ECO:0000313" key="5">
    <source>
        <dbReference type="Proteomes" id="UP000075950"/>
    </source>
</evidence>
<reference evidence="5" key="3">
    <citation type="submission" date="2016-03" db="EMBL/GenBank/DDBJ databases">
        <authorList>
            <person name="Ploux O."/>
        </authorList>
    </citation>
    <scope>NUCLEOTIDE SEQUENCE [LARGE SCALE GENOMIC DNA]</scope>
    <source>
        <strain evidence="5">BS258</strain>
    </source>
</reference>
<dbReference type="Proteomes" id="UP000031488">
    <property type="component" value="Unassembled WGS sequence"/>
</dbReference>
<evidence type="ECO:0000313" key="4">
    <source>
        <dbReference type="Proteomes" id="UP000031488"/>
    </source>
</evidence>
<dbReference type="KEGG" id="bly:A2T55_15600"/>
<protein>
    <recommendedName>
        <fullName evidence="6">Thioredoxin family protein</fullName>
    </recommendedName>
</protein>
<evidence type="ECO:0000313" key="2">
    <source>
        <dbReference type="EMBL" id="AMT94968.1"/>
    </source>
</evidence>
<dbReference type="Proteomes" id="UP000075950">
    <property type="component" value="Chromosome"/>
</dbReference>
<sequence>MKVQLVRIADCPNSSVAFDRLTSALSTLGHEEVPVDDILVETPDQIPAAGYSGSPTILVDDRDLFPTDERTDQLSCRLYATPDGPAGVPTGAQIEDALRSRLG</sequence>
<evidence type="ECO:0000256" key="1">
    <source>
        <dbReference type="SAM" id="MobiDB-lite"/>
    </source>
</evidence>
<dbReference type="AlphaFoldDB" id="A0A0B9A0D1"/>
<name>A0A0B9A0D1_BRELN</name>
<evidence type="ECO:0008006" key="6">
    <source>
        <dbReference type="Google" id="ProtNLM"/>
    </source>
</evidence>